<organism evidence="2 3">
    <name type="scientific">Actinoplanes oblitus</name>
    <dbReference type="NCBI Taxonomy" id="3040509"/>
    <lineage>
        <taxon>Bacteria</taxon>
        <taxon>Bacillati</taxon>
        <taxon>Actinomycetota</taxon>
        <taxon>Actinomycetes</taxon>
        <taxon>Micromonosporales</taxon>
        <taxon>Micromonosporaceae</taxon>
        <taxon>Actinoplanes</taxon>
    </lineage>
</organism>
<evidence type="ECO:0000313" key="2">
    <source>
        <dbReference type="EMBL" id="WIN00040.1"/>
    </source>
</evidence>
<feature type="transmembrane region" description="Helical" evidence="1">
    <location>
        <begin position="6"/>
        <end position="31"/>
    </location>
</feature>
<feature type="transmembrane region" description="Helical" evidence="1">
    <location>
        <begin position="38"/>
        <end position="63"/>
    </location>
</feature>
<evidence type="ECO:0000313" key="3">
    <source>
        <dbReference type="Proteomes" id="UP001240150"/>
    </source>
</evidence>
<keyword evidence="1" id="KW-1133">Transmembrane helix</keyword>
<name>A0ABY8WQ65_9ACTN</name>
<keyword evidence="3" id="KW-1185">Reference proteome</keyword>
<sequence length="66" mass="6899">MNGENIGLWLAVAITMSAVFGLGAAVLMVWLKQTKVKAVIVAGGTFGAVMTLSVLIFTLLVMVNSM</sequence>
<gene>
    <name evidence="2" type="ORF">ACTOB_003716</name>
</gene>
<dbReference type="RefSeq" id="WP_284921498.1">
    <property type="nucleotide sequence ID" value="NZ_CP126980.1"/>
</dbReference>
<evidence type="ECO:0000256" key="1">
    <source>
        <dbReference type="SAM" id="Phobius"/>
    </source>
</evidence>
<proteinExistence type="predicted"/>
<evidence type="ECO:0008006" key="4">
    <source>
        <dbReference type="Google" id="ProtNLM"/>
    </source>
</evidence>
<reference evidence="2 3" key="1">
    <citation type="submission" date="2023-06" db="EMBL/GenBank/DDBJ databases">
        <authorList>
            <person name="Yushchuk O."/>
            <person name="Binda E."/>
            <person name="Ruckert-Reed C."/>
            <person name="Fedorenko V."/>
            <person name="Kalinowski J."/>
            <person name="Marinelli F."/>
        </authorList>
    </citation>
    <scope>NUCLEOTIDE SEQUENCE [LARGE SCALE GENOMIC DNA]</scope>
    <source>
        <strain evidence="2 3">NRRL 3884</strain>
    </source>
</reference>
<dbReference type="Proteomes" id="UP001240150">
    <property type="component" value="Chromosome"/>
</dbReference>
<dbReference type="EMBL" id="CP126980">
    <property type="protein sequence ID" value="WIN00040.1"/>
    <property type="molecule type" value="Genomic_DNA"/>
</dbReference>
<protein>
    <recommendedName>
        <fullName evidence="4">DUF2768 domain-containing protein</fullName>
    </recommendedName>
</protein>
<keyword evidence="1" id="KW-0812">Transmembrane</keyword>
<keyword evidence="1" id="KW-0472">Membrane</keyword>
<accession>A0ABY8WQ65</accession>